<comment type="caution">
    <text evidence="7">The sequence shown here is derived from an EMBL/GenBank/DDBJ whole genome shotgun (WGS) entry which is preliminary data.</text>
</comment>
<dbReference type="GO" id="GO:0046872">
    <property type="term" value="F:metal ion binding"/>
    <property type="evidence" value="ECO:0007669"/>
    <property type="project" value="UniProtKB-KW"/>
</dbReference>
<dbReference type="InterPro" id="IPR036866">
    <property type="entry name" value="RibonucZ/Hydroxyglut_hydro"/>
</dbReference>
<keyword evidence="4" id="KW-0862">Zinc</keyword>
<dbReference type="Proteomes" id="UP001155110">
    <property type="component" value="Unassembled WGS sequence"/>
</dbReference>
<dbReference type="EMBL" id="JANUBF010000002">
    <property type="protein sequence ID" value="MCS4035525.1"/>
    <property type="molecule type" value="Genomic_DNA"/>
</dbReference>
<comment type="cofactor">
    <cofactor evidence="1">
        <name>Zn(2+)</name>
        <dbReference type="ChEBI" id="CHEBI:29105"/>
    </cofactor>
</comment>
<proteinExistence type="predicted"/>
<dbReference type="EMBL" id="JANUAU010000001">
    <property type="protein sequence ID" value="MCS3676168.1"/>
    <property type="molecule type" value="Genomic_DNA"/>
</dbReference>
<gene>
    <name evidence="10" type="ORF">GGP45_000108</name>
    <name evidence="7" type="ORF">GGP61_000109</name>
    <name evidence="6" type="ORF">GGP71_000064</name>
    <name evidence="8" type="ORF">GGP83_001269</name>
    <name evidence="11" type="ORF">GGP99_002702</name>
    <name evidence="9" type="ORF">GGQ01_000569</name>
</gene>
<dbReference type="EMBL" id="JANUBL010000001">
    <property type="protein sequence ID" value="MCS4119790.1"/>
    <property type="molecule type" value="Genomic_DNA"/>
</dbReference>
<dbReference type="SUPFAM" id="SSF56281">
    <property type="entry name" value="Metallo-hydrolase/oxidoreductase"/>
    <property type="match status" value="1"/>
</dbReference>
<dbReference type="PANTHER" id="PTHR46233">
    <property type="entry name" value="HYDROXYACYLGLUTATHIONE HYDROLASE GLOC"/>
    <property type="match status" value="1"/>
</dbReference>
<evidence type="ECO:0000313" key="9">
    <source>
        <dbReference type="EMBL" id="MCS4035525.1"/>
    </source>
</evidence>
<reference evidence="7" key="1">
    <citation type="submission" date="2022-08" db="EMBL/GenBank/DDBJ databases">
        <title>Genomic Encyclopedia of Type Strains, Phase V (KMG-V): Genome sequencing to study the core and pangenomes of soil and plant-associated prokaryotes.</title>
        <authorList>
            <person name="Whitman W."/>
        </authorList>
    </citation>
    <scope>NUCLEOTIDE SEQUENCE</scope>
    <source>
        <strain evidence="6">0</strain>
        <strain evidence="8">SP2017</strain>
        <strain evidence="11">SP3002</strain>
        <strain evidence="9">SP3012</strain>
        <strain evidence="10">SP3026</strain>
        <strain evidence="7">SP3049</strain>
    </source>
</reference>
<dbReference type="SMART" id="SM00849">
    <property type="entry name" value="Lactamase_B"/>
    <property type="match status" value="1"/>
</dbReference>
<dbReference type="Proteomes" id="UP001155027">
    <property type="component" value="Unassembled WGS sequence"/>
</dbReference>
<keyword evidence="3 7" id="KW-0378">Hydrolase</keyword>
<dbReference type="Pfam" id="PF00753">
    <property type="entry name" value="Lactamase_B"/>
    <property type="match status" value="1"/>
</dbReference>
<accession>A0A840DDC7</accession>
<evidence type="ECO:0000313" key="7">
    <source>
        <dbReference type="EMBL" id="MCS3708522.1"/>
    </source>
</evidence>
<evidence type="ECO:0000313" key="10">
    <source>
        <dbReference type="EMBL" id="MCS4119790.1"/>
    </source>
</evidence>
<dbReference type="PANTHER" id="PTHR46233:SF3">
    <property type="entry name" value="HYDROXYACYLGLUTATHIONE HYDROLASE GLOC"/>
    <property type="match status" value="1"/>
</dbReference>
<dbReference type="InterPro" id="IPR051453">
    <property type="entry name" value="MBL_Glyoxalase_II"/>
</dbReference>
<evidence type="ECO:0000256" key="3">
    <source>
        <dbReference type="ARBA" id="ARBA00022801"/>
    </source>
</evidence>
<dbReference type="Proteomes" id="UP001155040">
    <property type="component" value="Unassembled WGS sequence"/>
</dbReference>
<dbReference type="Proteomes" id="UP001155057">
    <property type="component" value="Unassembled WGS sequence"/>
</dbReference>
<evidence type="ECO:0000313" key="12">
    <source>
        <dbReference type="Proteomes" id="UP001155057"/>
    </source>
</evidence>
<keyword evidence="2" id="KW-0479">Metal-binding</keyword>
<name>A0A840DDC7_9BACT</name>
<sequence>MQVEPFTFSSFMTNAYLCHDQGEAVLVDASCETEAECEQVMTVIEEQGLDVQHLLLTHAHVDHIFGCTFFEEAFGQRFKAHEAAVPFIERAEEQATAFGVEVDPPSVPTAHLAEGDTVSFGDVTLEVLHTPGHSPDSISFVDRPGRQALTGDVLFQNSIGRTQGLPETSRAQLLNSVTETLLPLGDDVTIYPGHGPATTIGRERAQNPFVQEALRA</sequence>
<evidence type="ECO:0000259" key="5">
    <source>
        <dbReference type="SMART" id="SM00849"/>
    </source>
</evidence>
<organism evidence="7 12">
    <name type="scientific">Salinibacter ruber</name>
    <dbReference type="NCBI Taxonomy" id="146919"/>
    <lineage>
        <taxon>Bacteria</taxon>
        <taxon>Pseudomonadati</taxon>
        <taxon>Rhodothermota</taxon>
        <taxon>Rhodothermia</taxon>
        <taxon>Rhodothermales</taxon>
        <taxon>Salinibacteraceae</taxon>
        <taxon>Salinibacter</taxon>
    </lineage>
</organism>
<evidence type="ECO:0000256" key="4">
    <source>
        <dbReference type="ARBA" id="ARBA00022833"/>
    </source>
</evidence>
<dbReference type="Proteomes" id="UP001155144">
    <property type="component" value="Unassembled WGS sequence"/>
</dbReference>
<feature type="domain" description="Metallo-beta-lactamase" evidence="5">
    <location>
        <begin position="12"/>
        <end position="194"/>
    </location>
</feature>
<evidence type="ECO:0000313" key="8">
    <source>
        <dbReference type="EMBL" id="MCS3951327.1"/>
    </source>
</evidence>
<dbReference type="EMBL" id="JANTZM010000014">
    <property type="protein sequence ID" value="MCS4158723.1"/>
    <property type="molecule type" value="Genomic_DNA"/>
</dbReference>
<evidence type="ECO:0000256" key="2">
    <source>
        <dbReference type="ARBA" id="ARBA00022723"/>
    </source>
</evidence>
<dbReference type="GeneID" id="83729029"/>
<dbReference type="RefSeq" id="WP_011404814.1">
    <property type="nucleotide sequence ID" value="NZ_CALTRV010000020.1"/>
</dbReference>
<dbReference type="EMBL" id="JANUAE010000001">
    <property type="protein sequence ID" value="MCS3708522.1"/>
    <property type="molecule type" value="Genomic_DNA"/>
</dbReference>
<evidence type="ECO:0000313" key="6">
    <source>
        <dbReference type="EMBL" id="MCS3676168.1"/>
    </source>
</evidence>
<dbReference type="Proteomes" id="UP001155010">
    <property type="component" value="Unassembled WGS sequence"/>
</dbReference>
<protein>
    <submittedName>
        <fullName evidence="7">Glyoxylase-like metal-dependent hydrolase (Beta-lactamase superfamily II)</fullName>
    </submittedName>
</protein>
<dbReference type="OMA" id="GAWGTNC"/>
<dbReference type="InterPro" id="IPR001279">
    <property type="entry name" value="Metallo-B-lactamas"/>
</dbReference>
<dbReference type="EMBL" id="JANUBB010000004">
    <property type="protein sequence ID" value="MCS3951327.1"/>
    <property type="molecule type" value="Genomic_DNA"/>
</dbReference>
<dbReference type="CDD" id="cd06262">
    <property type="entry name" value="metallo-hydrolase-like_MBL-fold"/>
    <property type="match status" value="1"/>
</dbReference>
<dbReference type="AlphaFoldDB" id="A0A840DDC7"/>
<dbReference type="Gene3D" id="3.60.15.10">
    <property type="entry name" value="Ribonuclease Z/Hydroxyacylglutathione hydrolase-like"/>
    <property type="match status" value="1"/>
</dbReference>
<evidence type="ECO:0000313" key="11">
    <source>
        <dbReference type="EMBL" id="MCS4158723.1"/>
    </source>
</evidence>
<dbReference type="GO" id="GO:0016787">
    <property type="term" value="F:hydrolase activity"/>
    <property type="evidence" value="ECO:0007669"/>
    <property type="project" value="UniProtKB-KW"/>
</dbReference>
<evidence type="ECO:0000256" key="1">
    <source>
        <dbReference type="ARBA" id="ARBA00001947"/>
    </source>
</evidence>